<accession>A0A0H2VGZ9</accession>
<dbReference type="EMBL" id="AE015929">
    <property type="protein sequence ID" value="AAO04998.1"/>
    <property type="molecule type" value="Genomic_DNA"/>
</dbReference>
<dbReference type="Proteomes" id="UP000001411">
    <property type="component" value="Chromosome"/>
</dbReference>
<evidence type="ECO:0000313" key="1">
    <source>
        <dbReference type="EMBL" id="AAO04998.1"/>
    </source>
</evidence>
<dbReference type="HOGENOM" id="CLU_3140935_0_0_9"/>
<protein>
    <submittedName>
        <fullName evidence="1">Uncharacterized protein</fullName>
    </submittedName>
</protein>
<organism evidence="1 2">
    <name type="scientific">Staphylococcus epidermidis (strain ATCC 12228 / FDA PCI 1200)</name>
    <dbReference type="NCBI Taxonomy" id="176280"/>
    <lineage>
        <taxon>Bacteria</taxon>
        <taxon>Bacillati</taxon>
        <taxon>Bacillota</taxon>
        <taxon>Bacilli</taxon>
        <taxon>Bacillales</taxon>
        <taxon>Staphylococcaceae</taxon>
        <taxon>Staphylococcus</taxon>
    </lineage>
</organism>
<reference evidence="1 2" key="1">
    <citation type="journal article" date="2003" name="Mol. Microbiol.">
        <title>Genome-based analysis of virulence genes in a non-biofilm-forming Staphylococcus epidermidis strain (ATCC 12228).</title>
        <authorList>
            <person name="Zhang Y.Q."/>
            <person name="Ren S.X."/>
            <person name="Li H.L."/>
            <person name="Wang Y.X."/>
            <person name="Fu G."/>
            <person name="Yang J."/>
            <person name="Qin Z.Q."/>
            <person name="Miao Y.G."/>
            <person name="Wang W.Y."/>
            <person name="Chen R.S."/>
            <person name="Shen Y."/>
            <person name="Chen Z."/>
            <person name="Yuan Z.H."/>
            <person name="Zhao G.P."/>
            <person name="Qu D."/>
            <person name="Danchin A."/>
            <person name="Wen Y.M."/>
        </authorList>
    </citation>
    <scope>NUCLEOTIDE SEQUENCE [LARGE SCALE GENOMIC DNA]</scope>
    <source>
        <strain evidence="2">ATCC 12228 / FDA PCI 1200</strain>
    </source>
</reference>
<proteinExistence type="predicted"/>
<dbReference type="AlphaFoldDB" id="A0A0H2VGZ9"/>
<evidence type="ECO:0000313" key="2">
    <source>
        <dbReference type="Proteomes" id="UP000001411"/>
    </source>
</evidence>
<gene>
    <name evidence="1" type="ordered locus">SE_1399</name>
</gene>
<name>A0A0H2VGZ9_STAES</name>
<sequence>MFKICDSYMIYIKLGSIEIMTLFRIALDIIQLLSAITNNLSKILLSFSV</sequence>
<dbReference type="KEGG" id="sep:SE_1399"/>